<evidence type="ECO:0000313" key="7">
    <source>
        <dbReference type="Proteomes" id="UP000023152"/>
    </source>
</evidence>
<sequence length="597" mass="67989">MVLKGVNIRFQRTRQTKKKRVYDLNFIKSSAKRNMSTLGNSRLTGTSPTQSRYVARITGIPFSSTERDIVAFFRDENIVYVKILVDKNGRNSGHALVEFATQQDLESALGKDKQYIGQRYIDVKIASQRDVETHLGQVKGGQHYHTKMNSSISNVPINNNDSNNDNDDDDDDNPSSQIGESDNESAENANGNEQFPHSHRPSRYILKIKGLPFDVKASDLIQFFKQKDSRIEPGENQGFFFFFNYNFLLSFSKPTPKKKKKFPPFEPLSSKTVQIFLTLDELGRFNGNAFVIFKTYGHRKLLLFFFFFCNVLFCCCWNNTIIECTEKGVCVCDFFVSLSLDRQYVGQRYVELFKSNEYEMSLSATVPLYPSDNRKTRGSGGKGRGTGEEPSSTLKKLVGLETLPRMQQTEGHDHDRLHPIKSTTQKRNYPPQQPSRSSSLQSMSATATTATVATTTTAKGVTRGGGARPQKQTPVPLEWKKVDAKPTPNRLTNQSQITKNAIPSSSNENTPTFGWPWQDYLKLVKELFSLFPRCFFFFFLGKRSQTKIRNTFNRILENSCTDRKIFPIRILKKSDLNQAFVEFATIQEMEQAMNPNP</sequence>
<feature type="compositionally biased region" description="Low complexity" evidence="4">
    <location>
        <begin position="149"/>
        <end position="163"/>
    </location>
</feature>
<name>X6LY83_RETFI</name>
<evidence type="ECO:0000313" key="6">
    <source>
        <dbReference type="EMBL" id="ETO06316.1"/>
    </source>
</evidence>
<feature type="domain" description="RRM" evidence="5">
    <location>
        <begin position="53"/>
        <end position="128"/>
    </location>
</feature>
<dbReference type="SMART" id="SM00360">
    <property type="entry name" value="RRM"/>
    <property type="match status" value="1"/>
</dbReference>
<gene>
    <name evidence="6" type="ORF">RFI_31079</name>
</gene>
<feature type="region of interest" description="Disordered" evidence="4">
    <location>
        <begin position="406"/>
        <end position="475"/>
    </location>
</feature>
<dbReference type="EMBL" id="ASPP01027243">
    <property type="protein sequence ID" value="ETO06316.1"/>
    <property type="molecule type" value="Genomic_DNA"/>
</dbReference>
<evidence type="ECO:0000256" key="2">
    <source>
        <dbReference type="ARBA" id="ARBA00022884"/>
    </source>
</evidence>
<feature type="compositionally biased region" description="Polar residues" evidence="4">
    <location>
        <begin position="186"/>
        <end position="195"/>
    </location>
</feature>
<dbReference type="InterPro" id="IPR050666">
    <property type="entry name" value="ESRP"/>
</dbReference>
<dbReference type="GO" id="GO:0003723">
    <property type="term" value="F:RNA binding"/>
    <property type="evidence" value="ECO:0007669"/>
    <property type="project" value="UniProtKB-UniRule"/>
</dbReference>
<feature type="compositionally biased region" description="Acidic residues" evidence="4">
    <location>
        <begin position="164"/>
        <end position="173"/>
    </location>
</feature>
<evidence type="ECO:0000256" key="1">
    <source>
        <dbReference type="ARBA" id="ARBA00022737"/>
    </source>
</evidence>
<protein>
    <recommendedName>
        <fullName evidence="5">RRM domain-containing protein</fullName>
    </recommendedName>
</protein>
<dbReference type="SUPFAM" id="SSF54928">
    <property type="entry name" value="RNA-binding domain, RBD"/>
    <property type="match status" value="2"/>
</dbReference>
<keyword evidence="7" id="KW-1185">Reference proteome</keyword>
<dbReference type="CDD" id="cd12254">
    <property type="entry name" value="RRM_hnRNPH_ESRPs_RBM12_like"/>
    <property type="match status" value="1"/>
</dbReference>
<dbReference type="PROSITE" id="PS50102">
    <property type="entry name" value="RRM"/>
    <property type="match status" value="1"/>
</dbReference>
<dbReference type="InterPro" id="IPR000504">
    <property type="entry name" value="RRM_dom"/>
</dbReference>
<feature type="compositionally biased region" description="Low complexity" evidence="4">
    <location>
        <begin position="434"/>
        <end position="461"/>
    </location>
</feature>
<reference evidence="6 7" key="1">
    <citation type="journal article" date="2013" name="Curr. Biol.">
        <title>The Genome of the Foraminiferan Reticulomyxa filosa.</title>
        <authorList>
            <person name="Glockner G."/>
            <person name="Hulsmann N."/>
            <person name="Schleicher M."/>
            <person name="Noegel A.A."/>
            <person name="Eichinger L."/>
            <person name="Gallinger C."/>
            <person name="Pawlowski J."/>
            <person name="Sierra R."/>
            <person name="Euteneuer U."/>
            <person name="Pillet L."/>
            <person name="Moustafa A."/>
            <person name="Platzer M."/>
            <person name="Groth M."/>
            <person name="Szafranski K."/>
            <person name="Schliwa M."/>
        </authorList>
    </citation>
    <scope>NUCLEOTIDE SEQUENCE [LARGE SCALE GENOMIC DNA]</scope>
</reference>
<dbReference type="PANTHER" id="PTHR13976">
    <property type="entry name" value="HETEROGENEOUS NUCLEAR RIBONUCLEOPROTEIN-RELATED"/>
    <property type="match status" value="1"/>
</dbReference>
<feature type="region of interest" description="Disordered" evidence="4">
    <location>
        <begin position="369"/>
        <end position="394"/>
    </location>
</feature>
<dbReference type="OrthoDB" id="431068at2759"/>
<dbReference type="Gene3D" id="3.30.70.330">
    <property type="match status" value="2"/>
</dbReference>
<evidence type="ECO:0000256" key="4">
    <source>
        <dbReference type="SAM" id="MobiDB-lite"/>
    </source>
</evidence>
<keyword evidence="2 3" id="KW-0694">RNA-binding</keyword>
<dbReference type="InterPro" id="IPR012677">
    <property type="entry name" value="Nucleotide-bd_a/b_plait_sf"/>
</dbReference>
<proteinExistence type="predicted"/>
<keyword evidence="1" id="KW-0677">Repeat</keyword>
<dbReference type="InterPro" id="IPR035979">
    <property type="entry name" value="RBD_domain_sf"/>
</dbReference>
<dbReference type="Proteomes" id="UP000023152">
    <property type="component" value="Unassembled WGS sequence"/>
</dbReference>
<organism evidence="6 7">
    <name type="scientific">Reticulomyxa filosa</name>
    <dbReference type="NCBI Taxonomy" id="46433"/>
    <lineage>
        <taxon>Eukaryota</taxon>
        <taxon>Sar</taxon>
        <taxon>Rhizaria</taxon>
        <taxon>Retaria</taxon>
        <taxon>Foraminifera</taxon>
        <taxon>Monothalamids</taxon>
        <taxon>Reticulomyxidae</taxon>
        <taxon>Reticulomyxa</taxon>
    </lineage>
</organism>
<dbReference type="AlphaFoldDB" id="X6LY83"/>
<feature type="region of interest" description="Disordered" evidence="4">
    <location>
        <begin position="138"/>
        <end position="199"/>
    </location>
</feature>
<accession>X6LY83</accession>
<comment type="caution">
    <text evidence="6">The sequence shown here is derived from an EMBL/GenBank/DDBJ whole genome shotgun (WGS) entry which is preliminary data.</text>
</comment>
<dbReference type="Pfam" id="PF00076">
    <property type="entry name" value="RRM_1"/>
    <property type="match status" value="1"/>
</dbReference>
<feature type="non-terminal residue" evidence="6">
    <location>
        <position position="597"/>
    </location>
</feature>
<evidence type="ECO:0000256" key="3">
    <source>
        <dbReference type="PROSITE-ProRule" id="PRU00176"/>
    </source>
</evidence>
<evidence type="ECO:0000259" key="5">
    <source>
        <dbReference type="PROSITE" id="PS50102"/>
    </source>
</evidence>